<dbReference type="Pfam" id="PF00067">
    <property type="entry name" value="p450"/>
    <property type="match status" value="1"/>
</dbReference>
<sequence>MGSAHDVLSASIADVVVYSSTAFISWLTIWVIYQSFFHPLSQYPGPVAAKLSDAYNGFHVLTGNLHLTALRNQLKYGPAVKHGPNKLLFNSITAIRDIYKSGGTTKPKAYIALRPGLNTQTTITAIDPHIHRPRRQSVGQVISERFMRRFEPIMVNQVALYIQEVFGTTQESRPVNVSDSMRRLGLNIAGLLAFAYDLGIQTRDENSLMLPMLDAGGLWSAVFLHWPNARRFRLGLVTIQAFRQLRGRYLSIVEIMIKTRSAQDTDAKQDLYSILAPALDIGTEGIRQNELWAEANLFLLAAGGTTKTALSATFFYLSRNPGAYYKLAREIQSAFQSASDINGQTLGGCHYLRACIDEALRLSPPGPGTIVGVNIYAIHHNPEYFEDPFEFIPERWIDDTMSGERRKTMRDAFIPFLVGSRGCAGKSMAYLEISLVIAKTLWYFDFGPASGELGQVGAGRVGLGYGRERAGEFQPYDHFTASHDGPYLNFEHRDTCQELSAKYSARN</sequence>
<keyword evidence="6" id="KW-1185">Reference proteome</keyword>
<feature type="transmembrane region" description="Helical" evidence="4">
    <location>
        <begin position="15"/>
        <end position="33"/>
    </location>
</feature>
<comment type="caution">
    <text evidence="5">The sequence shown here is derived from an EMBL/GenBank/DDBJ whole genome shotgun (WGS) entry which is preliminary data.</text>
</comment>
<evidence type="ECO:0000256" key="2">
    <source>
        <dbReference type="ARBA" id="ARBA00022723"/>
    </source>
</evidence>
<keyword evidence="1" id="KW-0349">Heme</keyword>
<dbReference type="PANTHER" id="PTHR24305">
    <property type="entry name" value="CYTOCHROME P450"/>
    <property type="match status" value="1"/>
</dbReference>
<reference evidence="5 6" key="1">
    <citation type="journal article" date="2024" name="J. Plant Pathol.">
        <title>Sequence and assembly of the genome of Seiridium unicorne, isolate CBS 538.82, causal agent of cypress canker disease.</title>
        <authorList>
            <person name="Scali E."/>
            <person name="Rocca G.D."/>
            <person name="Danti R."/>
            <person name="Garbelotto M."/>
            <person name="Barberini S."/>
            <person name="Baroncelli R."/>
            <person name="Emiliani G."/>
        </authorList>
    </citation>
    <scope>NUCLEOTIDE SEQUENCE [LARGE SCALE GENOMIC DNA]</scope>
    <source>
        <strain evidence="5 6">BM-138-508</strain>
    </source>
</reference>
<proteinExistence type="predicted"/>
<evidence type="ECO:0000256" key="4">
    <source>
        <dbReference type="SAM" id="Phobius"/>
    </source>
</evidence>
<evidence type="ECO:0000313" key="5">
    <source>
        <dbReference type="EMBL" id="KAK9423372.1"/>
    </source>
</evidence>
<organism evidence="5 6">
    <name type="scientific">Seiridium unicorne</name>
    <dbReference type="NCBI Taxonomy" id="138068"/>
    <lineage>
        <taxon>Eukaryota</taxon>
        <taxon>Fungi</taxon>
        <taxon>Dikarya</taxon>
        <taxon>Ascomycota</taxon>
        <taxon>Pezizomycotina</taxon>
        <taxon>Sordariomycetes</taxon>
        <taxon>Xylariomycetidae</taxon>
        <taxon>Amphisphaeriales</taxon>
        <taxon>Sporocadaceae</taxon>
        <taxon>Seiridium</taxon>
    </lineage>
</organism>
<dbReference type="PRINTS" id="PR00463">
    <property type="entry name" value="EP450I"/>
</dbReference>
<keyword evidence="4" id="KW-1133">Transmembrane helix</keyword>
<keyword evidence="4" id="KW-0812">Transmembrane</keyword>
<dbReference type="InterPro" id="IPR001128">
    <property type="entry name" value="Cyt_P450"/>
</dbReference>
<dbReference type="Proteomes" id="UP001408356">
    <property type="component" value="Unassembled WGS sequence"/>
</dbReference>
<name>A0ABR2V929_9PEZI</name>
<dbReference type="InterPro" id="IPR036396">
    <property type="entry name" value="Cyt_P450_sf"/>
</dbReference>
<evidence type="ECO:0000256" key="1">
    <source>
        <dbReference type="ARBA" id="ARBA00022617"/>
    </source>
</evidence>
<dbReference type="EMBL" id="JARVKF010000079">
    <property type="protein sequence ID" value="KAK9423372.1"/>
    <property type="molecule type" value="Genomic_DNA"/>
</dbReference>
<evidence type="ECO:0000256" key="3">
    <source>
        <dbReference type="ARBA" id="ARBA00023004"/>
    </source>
</evidence>
<dbReference type="SUPFAM" id="SSF48264">
    <property type="entry name" value="Cytochrome P450"/>
    <property type="match status" value="1"/>
</dbReference>
<keyword evidence="3" id="KW-0408">Iron</keyword>
<dbReference type="PRINTS" id="PR00385">
    <property type="entry name" value="P450"/>
</dbReference>
<evidence type="ECO:0000313" key="6">
    <source>
        <dbReference type="Proteomes" id="UP001408356"/>
    </source>
</evidence>
<protein>
    <recommendedName>
        <fullName evidence="7">Cytochrome P450</fullName>
    </recommendedName>
</protein>
<accession>A0ABR2V929</accession>
<keyword evidence="4" id="KW-0472">Membrane</keyword>
<dbReference type="InterPro" id="IPR002401">
    <property type="entry name" value="Cyt_P450_E_grp-I"/>
</dbReference>
<dbReference type="PANTHER" id="PTHR24305:SF226">
    <property type="entry name" value="CYTOCHROME P450 MONOOXYGENASE"/>
    <property type="match status" value="1"/>
</dbReference>
<gene>
    <name evidence="5" type="ORF">SUNI508_04266</name>
</gene>
<dbReference type="InterPro" id="IPR050121">
    <property type="entry name" value="Cytochrome_P450_monoxygenase"/>
</dbReference>
<evidence type="ECO:0008006" key="7">
    <source>
        <dbReference type="Google" id="ProtNLM"/>
    </source>
</evidence>
<dbReference type="Gene3D" id="1.10.630.10">
    <property type="entry name" value="Cytochrome P450"/>
    <property type="match status" value="1"/>
</dbReference>
<keyword evidence="2" id="KW-0479">Metal-binding</keyword>